<feature type="transmembrane region" description="Helical" evidence="1">
    <location>
        <begin position="157"/>
        <end position="176"/>
    </location>
</feature>
<feature type="transmembrane region" description="Helical" evidence="1">
    <location>
        <begin position="79"/>
        <end position="98"/>
    </location>
</feature>
<reference evidence="2" key="1">
    <citation type="submission" date="2018-05" db="EMBL/GenBank/DDBJ databases">
        <authorList>
            <person name="Lanie J.A."/>
            <person name="Ng W.-L."/>
            <person name="Kazmierczak K.M."/>
            <person name="Andrzejewski T.M."/>
            <person name="Davidsen T.M."/>
            <person name="Wayne K.J."/>
            <person name="Tettelin H."/>
            <person name="Glass J.I."/>
            <person name="Rusch D."/>
            <person name="Podicherti R."/>
            <person name="Tsui H.-C.T."/>
            <person name="Winkler M.E."/>
        </authorList>
    </citation>
    <scope>NUCLEOTIDE SEQUENCE</scope>
</reference>
<evidence type="ECO:0000256" key="1">
    <source>
        <dbReference type="SAM" id="Phobius"/>
    </source>
</evidence>
<feature type="transmembrane region" description="Helical" evidence="1">
    <location>
        <begin position="47"/>
        <end position="67"/>
    </location>
</feature>
<protein>
    <submittedName>
        <fullName evidence="2">Uncharacterized protein</fullName>
    </submittedName>
</protein>
<proteinExistence type="predicted"/>
<organism evidence="2">
    <name type="scientific">marine metagenome</name>
    <dbReference type="NCBI Taxonomy" id="408172"/>
    <lineage>
        <taxon>unclassified sequences</taxon>
        <taxon>metagenomes</taxon>
        <taxon>ecological metagenomes</taxon>
    </lineage>
</organism>
<feature type="non-terminal residue" evidence="2">
    <location>
        <position position="1"/>
    </location>
</feature>
<gene>
    <name evidence="2" type="ORF">METZ01_LOCUS338471</name>
</gene>
<sequence>VPVIIGVVFSINNLLFGDGYAGKADSSTFLPVLTEYFDTEPHAATPLQIQLLGSLFVPYTLFAVNILRTGPKGKWPLGHISMFGIGFFALTTIMILLFNDDARWNAPEDVNAQLVQNVIISSIVWICVSVGYMRLRDEGIEDGMTIMGEDGGDFPDFLTRMYPGIMTVMLVVFIAVRMI</sequence>
<keyword evidence="1" id="KW-1133">Transmembrane helix</keyword>
<keyword evidence="1" id="KW-0812">Transmembrane</keyword>
<accession>A0A382QKX9</accession>
<keyword evidence="1" id="KW-0472">Membrane</keyword>
<dbReference type="AlphaFoldDB" id="A0A382QKX9"/>
<evidence type="ECO:0000313" key="2">
    <source>
        <dbReference type="EMBL" id="SVC85617.1"/>
    </source>
</evidence>
<dbReference type="EMBL" id="UINC01114948">
    <property type="protein sequence ID" value="SVC85617.1"/>
    <property type="molecule type" value="Genomic_DNA"/>
</dbReference>
<name>A0A382QKX9_9ZZZZ</name>